<name>S7QAR9_MYOBR</name>
<reference evidence="2 3" key="1">
    <citation type="journal article" date="2013" name="Nat. Commun.">
        <title>Genome analysis reveals insights into physiology and longevity of the Brandt's bat Myotis brandtii.</title>
        <authorList>
            <person name="Seim I."/>
            <person name="Fang X."/>
            <person name="Xiong Z."/>
            <person name="Lobanov A.V."/>
            <person name="Huang Z."/>
            <person name="Ma S."/>
            <person name="Feng Y."/>
            <person name="Turanov A.A."/>
            <person name="Zhu Y."/>
            <person name="Lenz T.L."/>
            <person name="Gerashchenko M.V."/>
            <person name="Fan D."/>
            <person name="Hee Yim S."/>
            <person name="Yao X."/>
            <person name="Jordan D."/>
            <person name="Xiong Y."/>
            <person name="Ma Y."/>
            <person name="Lyapunov A.N."/>
            <person name="Chen G."/>
            <person name="Kulakova O.I."/>
            <person name="Sun Y."/>
            <person name="Lee S.G."/>
            <person name="Bronson R.T."/>
            <person name="Moskalev A.A."/>
            <person name="Sunyaev S.R."/>
            <person name="Zhang G."/>
            <person name="Krogh A."/>
            <person name="Wang J."/>
            <person name="Gladyshev V.N."/>
        </authorList>
    </citation>
    <scope>NUCLEOTIDE SEQUENCE [LARGE SCALE GENOMIC DNA]</scope>
</reference>
<dbReference type="EMBL" id="KE273731">
    <property type="protein sequence ID" value="EPQ20593.1"/>
    <property type="molecule type" value="Genomic_DNA"/>
</dbReference>
<keyword evidence="1" id="KW-1133">Transmembrane helix</keyword>
<dbReference type="InterPro" id="IPR007369">
    <property type="entry name" value="Peptidase_A22B_SPP"/>
</dbReference>
<keyword evidence="1" id="KW-0472">Membrane</keyword>
<evidence type="ECO:0000313" key="2">
    <source>
        <dbReference type="EMBL" id="EPQ20593.1"/>
    </source>
</evidence>
<evidence type="ECO:0000313" key="3">
    <source>
        <dbReference type="Proteomes" id="UP000052978"/>
    </source>
</evidence>
<dbReference type="KEGG" id="myb:102247180"/>
<dbReference type="PANTHER" id="PTHR12174">
    <property type="entry name" value="SIGNAL PEPTIDE PEPTIDASE"/>
    <property type="match status" value="1"/>
</dbReference>
<dbReference type="GO" id="GO:0030660">
    <property type="term" value="C:Golgi-associated vesicle membrane"/>
    <property type="evidence" value="ECO:0007669"/>
    <property type="project" value="TreeGrafter"/>
</dbReference>
<organism evidence="2 3">
    <name type="scientific">Myotis brandtii</name>
    <name type="common">Brandt's bat</name>
    <dbReference type="NCBI Taxonomy" id="109478"/>
    <lineage>
        <taxon>Eukaryota</taxon>
        <taxon>Metazoa</taxon>
        <taxon>Chordata</taxon>
        <taxon>Craniata</taxon>
        <taxon>Vertebrata</taxon>
        <taxon>Euteleostomi</taxon>
        <taxon>Mammalia</taxon>
        <taxon>Eutheria</taxon>
        <taxon>Laurasiatheria</taxon>
        <taxon>Chiroptera</taxon>
        <taxon>Yangochiroptera</taxon>
        <taxon>Vespertilionidae</taxon>
        <taxon>Myotis</taxon>
    </lineage>
</organism>
<dbReference type="AlphaFoldDB" id="S7QAR9"/>
<protein>
    <submittedName>
        <fullName evidence="2">Signal peptide peptidase-like 2B</fullName>
    </submittedName>
</protein>
<gene>
    <name evidence="2" type="ORF">D623_10000144</name>
</gene>
<evidence type="ECO:0000256" key="1">
    <source>
        <dbReference type="SAM" id="Phobius"/>
    </source>
</evidence>
<dbReference type="eggNOG" id="KOG2442">
    <property type="taxonomic scope" value="Eukaryota"/>
</dbReference>
<accession>S7QAR9</accession>
<keyword evidence="3" id="KW-1185">Reference proteome</keyword>
<dbReference type="OrthoDB" id="29661at2759"/>
<dbReference type="PANTHER" id="PTHR12174:SF39">
    <property type="entry name" value="SIGNAL PEPTIDE PEPTIDASE-LIKE 2B"/>
    <property type="match status" value="1"/>
</dbReference>
<proteinExistence type="predicted"/>
<keyword evidence="1" id="KW-0812">Transmembrane</keyword>
<sequence>MKHKRDDEPEKQEDEAVDVTPVMTCVFVVMCCSMLVLLYYFYDHLVYVIIGIFCLASSTGLYSCLSPLVQRLPFGKCR</sequence>
<dbReference type="GO" id="GO:0005765">
    <property type="term" value="C:lysosomal membrane"/>
    <property type="evidence" value="ECO:0007669"/>
    <property type="project" value="TreeGrafter"/>
</dbReference>
<dbReference type="GO" id="GO:0042500">
    <property type="term" value="F:aspartic endopeptidase activity, intramembrane cleaving"/>
    <property type="evidence" value="ECO:0007669"/>
    <property type="project" value="InterPro"/>
</dbReference>
<dbReference type="GO" id="GO:0033619">
    <property type="term" value="P:membrane protein proteolysis"/>
    <property type="evidence" value="ECO:0007669"/>
    <property type="project" value="TreeGrafter"/>
</dbReference>
<feature type="transmembrane region" description="Helical" evidence="1">
    <location>
        <begin position="21"/>
        <end position="42"/>
    </location>
</feature>
<dbReference type="Proteomes" id="UP000052978">
    <property type="component" value="Unassembled WGS sequence"/>
</dbReference>
<dbReference type="Pfam" id="PF04258">
    <property type="entry name" value="Peptidase_A22B"/>
    <property type="match status" value="1"/>
</dbReference>
<dbReference type="GO" id="GO:0098554">
    <property type="term" value="C:cytoplasmic side of endoplasmic reticulum membrane"/>
    <property type="evidence" value="ECO:0007669"/>
    <property type="project" value="TreeGrafter"/>
</dbReference>
<dbReference type="GO" id="GO:0098553">
    <property type="term" value="C:lumenal side of endoplasmic reticulum membrane"/>
    <property type="evidence" value="ECO:0007669"/>
    <property type="project" value="TreeGrafter"/>
</dbReference>
<feature type="transmembrane region" description="Helical" evidence="1">
    <location>
        <begin position="48"/>
        <end position="69"/>
    </location>
</feature>